<evidence type="ECO:0000256" key="1">
    <source>
        <dbReference type="SAM" id="Coils"/>
    </source>
</evidence>
<organism evidence="3 4">
    <name type="scientific">Penicillium cinerascens</name>
    <dbReference type="NCBI Taxonomy" id="70096"/>
    <lineage>
        <taxon>Eukaryota</taxon>
        <taxon>Fungi</taxon>
        <taxon>Dikarya</taxon>
        <taxon>Ascomycota</taxon>
        <taxon>Pezizomycotina</taxon>
        <taxon>Eurotiomycetes</taxon>
        <taxon>Eurotiomycetidae</taxon>
        <taxon>Eurotiales</taxon>
        <taxon>Aspergillaceae</taxon>
        <taxon>Penicillium</taxon>
    </lineage>
</organism>
<gene>
    <name evidence="3" type="ORF">N7498_007834</name>
</gene>
<keyword evidence="4" id="KW-1185">Reference proteome</keyword>
<sequence length="321" mass="37760">MGKNLMGVRHQLLIDPALKQYVRETHHRLDGTFIFCAFHTQLVYLTSLDAIEVDMSYKRVKGVMNEVIFATMLPEHRKIFTLCRVFTDKENPTAYKFIFQRVFELVSQAIQKPIRFESIHSEGIKAIVGDIYPNQMCGAVIKSRFIDQRDIDQFAIRERFGIHHGYHANNMETQWKNNIQREERKRLKAETEQKERERVLQDQKDQEDVDYQILFDASSSGFVKPRAKTPKPFSPRLSRSLSRSRTPASPEPNSIGLCRTATANALYEDHSNELRSLELQRRRQEIEDEREERRLKRRKIDLENQKLEEELAIIRQGRTSP</sequence>
<accession>A0A9W9JML9</accession>
<dbReference type="Proteomes" id="UP001150904">
    <property type="component" value="Unassembled WGS sequence"/>
</dbReference>
<proteinExistence type="predicted"/>
<evidence type="ECO:0000313" key="4">
    <source>
        <dbReference type="Proteomes" id="UP001150904"/>
    </source>
</evidence>
<keyword evidence="1" id="KW-0175">Coiled coil</keyword>
<comment type="caution">
    <text evidence="3">The sequence shown here is derived from an EMBL/GenBank/DDBJ whole genome shotgun (WGS) entry which is preliminary data.</text>
</comment>
<dbReference type="GeneID" id="83182197"/>
<dbReference type="RefSeq" id="XP_058307145.1">
    <property type="nucleotide sequence ID" value="XM_058454896.1"/>
</dbReference>
<feature type="region of interest" description="Disordered" evidence="2">
    <location>
        <begin position="222"/>
        <end position="256"/>
    </location>
</feature>
<dbReference type="OrthoDB" id="4774651at2759"/>
<reference evidence="3" key="1">
    <citation type="submission" date="2022-12" db="EMBL/GenBank/DDBJ databases">
        <authorList>
            <person name="Petersen C."/>
        </authorList>
    </citation>
    <scope>NUCLEOTIDE SEQUENCE</scope>
    <source>
        <strain evidence="3">IBT 15544</strain>
    </source>
</reference>
<name>A0A9W9JML9_9EURO</name>
<evidence type="ECO:0000313" key="3">
    <source>
        <dbReference type="EMBL" id="KAJ5198717.1"/>
    </source>
</evidence>
<dbReference type="AlphaFoldDB" id="A0A9W9JML9"/>
<protein>
    <submittedName>
        <fullName evidence="3">Uncharacterized protein</fullName>
    </submittedName>
</protein>
<evidence type="ECO:0000256" key="2">
    <source>
        <dbReference type="SAM" id="MobiDB-lite"/>
    </source>
</evidence>
<feature type="coiled-coil region" evidence="1">
    <location>
        <begin position="267"/>
        <end position="310"/>
    </location>
</feature>
<dbReference type="EMBL" id="JAPQKR010000014">
    <property type="protein sequence ID" value="KAJ5198717.1"/>
    <property type="molecule type" value="Genomic_DNA"/>
</dbReference>
<reference evidence="3" key="2">
    <citation type="journal article" date="2023" name="IMA Fungus">
        <title>Comparative genomic study of the Penicillium genus elucidates a diverse pangenome and 15 lateral gene transfer events.</title>
        <authorList>
            <person name="Petersen C."/>
            <person name="Sorensen T."/>
            <person name="Nielsen M.R."/>
            <person name="Sondergaard T.E."/>
            <person name="Sorensen J.L."/>
            <person name="Fitzpatrick D.A."/>
            <person name="Frisvad J.C."/>
            <person name="Nielsen K.L."/>
        </authorList>
    </citation>
    <scope>NUCLEOTIDE SEQUENCE</scope>
    <source>
        <strain evidence="3">IBT 15544</strain>
    </source>
</reference>
<feature type="compositionally biased region" description="Low complexity" evidence="2">
    <location>
        <begin position="234"/>
        <end position="248"/>
    </location>
</feature>